<protein>
    <submittedName>
        <fullName evidence="3">Conjugative transposon protein</fullName>
    </submittedName>
</protein>
<feature type="transmembrane region" description="Helical" evidence="2">
    <location>
        <begin position="172"/>
        <end position="192"/>
    </location>
</feature>
<keyword evidence="2" id="KW-1133">Transmembrane helix</keyword>
<feature type="compositionally biased region" description="Polar residues" evidence="1">
    <location>
        <begin position="674"/>
        <end position="689"/>
    </location>
</feature>
<dbReference type="InterPro" id="IPR058112">
    <property type="entry name" value="CD3337_EF1877-like"/>
</dbReference>
<dbReference type="AlphaFoldDB" id="A0AB74QD80"/>
<feature type="compositionally biased region" description="Basic and acidic residues" evidence="1">
    <location>
        <begin position="567"/>
        <end position="588"/>
    </location>
</feature>
<feature type="transmembrane region" description="Helical" evidence="2">
    <location>
        <begin position="374"/>
        <end position="393"/>
    </location>
</feature>
<dbReference type="Proteomes" id="UP000411588">
    <property type="component" value="Unassembled WGS sequence"/>
</dbReference>
<accession>A0AB74QD80</accession>
<keyword evidence="2" id="KW-0472">Membrane</keyword>
<proteinExistence type="predicted"/>
<feature type="compositionally biased region" description="Basic and acidic residues" evidence="1">
    <location>
        <begin position="599"/>
        <end position="619"/>
    </location>
</feature>
<organism evidence="3 4">
    <name type="scientific">Clostridioides difficile</name>
    <name type="common">Peptoclostridium difficile</name>
    <dbReference type="NCBI Taxonomy" id="1496"/>
    <lineage>
        <taxon>Bacteria</taxon>
        <taxon>Bacillati</taxon>
        <taxon>Bacillota</taxon>
        <taxon>Clostridia</taxon>
        <taxon>Peptostreptococcales</taxon>
        <taxon>Peptostreptococcaceae</taxon>
        <taxon>Clostridioides</taxon>
    </lineage>
</organism>
<feature type="compositionally biased region" description="Basic and acidic residues" evidence="1">
    <location>
        <begin position="640"/>
        <end position="673"/>
    </location>
</feature>
<dbReference type="EMBL" id="CAADAN010000009">
    <property type="protein sequence ID" value="VFD33333.1"/>
    <property type="molecule type" value="Genomic_DNA"/>
</dbReference>
<feature type="transmembrane region" description="Helical" evidence="2">
    <location>
        <begin position="399"/>
        <end position="417"/>
    </location>
</feature>
<gene>
    <name evidence="3" type="ORF">SAMEA1402399_02541</name>
</gene>
<feature type="region of interest" description="Disordered" evidence="1">
    <location>
        <begin position="465"/>
        <end position="507"/>
    </location>
</feature>
<dbReference type="NCBIfam" id="NF046089">
    <property type="entry name" value="CD3337_EF1877"/>
    <property type="match status" value="1"/>
</dbReference>
<feature type="compositionally biased region" description="Basic and acidic residues" evidence="1">
    <location>
        <begin position="496"/>
        <end position="507"/>
    </location>
</feature>
<feature type="compositionally biased region" description="Low complexity" evidence="1">
    <location>
        <begin position="474"/>
        <end position="489"/>
    </location>
</feature>
<evidence type="ECO:0000313" key="4">
    <source>
        <dbReference type="Proteomes" id="UP000411588"/>
    </source>
</evidence>
<dbReference type="RefSeq" id="WP_009901852.1">
    <property type="nucleotide sequence ID" value="NZ_CAADAK010000010.1"/>
</dbReference>
<reference evidence="3 4" key="1">
    <citation type="submission" date="2019-02" db="EMBL/GenBank/DDBJ databases">
        <authorList>
            <consortium name="Pathogen Informatics"/>
        </authorList>
    </citation>
    <scope>NUCLEOTIDE SEQUENCE [LARGE SCALE GENOMIC DNA]</scope>
    <source>
        <strain evidence="4">clo34</strain>
    </source>
</reference>
<sequence length="739" mass="84999">MKSKVFRNLSWITVLIVILVLFFIYISESVVHAEGLVDETINSNNIYSMYPLRNYQLDFYVDNSWGWLPWNWTDGIGKSVQYGLYCITNFIWIISLYLSNATGYAVQEAYKLDFINDMADSIGKSMQTIAGINQNGISNSGFYIGFLLLFVLILGIYVAYTGLIKKETSKAINSVINFVVIFIISASFIAYAPDYIKKVNEFSSDISTASLNLGTKIVTSNSNNEGKDSIKLIRDNLFSIQVQQPWILLQYGNSNIEEVGKERVEKLLSTDPGENDGKKRDEIVKSEIEEKHNNNLTITEVMSRLGKVFFLLIFNIGITIFVFLLVSMMIFSQILFIILAIFLPLSFLLSMIPSYESIGRQAVVKLFNTIMMRAGITLIITIAFSISTMFYTISTDYPFFMIAFLQIVTFAGIYMKLGDIMGMFSLHSGDSQNMSSRMFRKPYRTMRNKSKNIERHIRKALISRGKDKEKLSSNINNPQRNVNNPQKRNSYPHSRGNYDKSVSKESFSKRIGNTVGAFMDTKKNIAHKSKQVKENIQDIPVQAKYAFHNTKEKAKDNISDFKRGIVEEKEKRQQDRNKKQQNHRETIAQKRAKLGNIVEAKEKNSKDDKNIDGYSDSKYKPSISSERVKKKKGENIRPTVSEKIDDEKDREKSNPINKIERSTEKPIHKERDIVNQSEELSNKVENNQNRKVKNSKTIKIERHNINYNSKDSKYNHIDIKERKIKNKTNFAPENKVRKQ</sequence>
<feature type="transmembrane region" description="Helical" evidence="2">
    <location>
        <begin position="82"/>
        <end position="106"/>
    </location>
</feature>
<name>A0AB74QD80_CLODI</name>
<evidence type="ECO:0000256" key="1">
    <source>
        <dbReference type="SAM" id="MobiDB-lite"/>
    </source>
</evidence>
<feature type="transmembrane region" description="Helical" evidence="2">
    <location>
        <begin position="9"/>
        <end position="26"/>
    </location>
</feature>
<feature type="transmembrane region" description="Helical" evidence="2">
    <location>
        <begin position="308"/>
        <end position="328"/>
    </location>
</feature>
<evidence type="ECO:0000313" key="3">
    <source>
        <dbReference type="EMBL" id="VFD33333.1"/>
    </source>
</evidence>
<keyword evidence="2" id="KW-0812">Transmembrane</keyword>
<evidence type="ECO:0000256" key="2">
    <source>
        <dbReference type="SAM" id="Phobius"/>
    </source>
</evidence>
<feature type="transmembrane region" description="Helical" evidence="2">
    <location>
        <begin position="334"/>
        <end position="353"/>
    </location>
</feature>
<feature type="transmembrane region" description="Helical" evidence="2">
    <location>
        <begin position="142"/>
        <end position="160"/>
    </location>
</feature>
<feature type="region of interest" description="Disordered" evidence="1">
    <location>
        <begin position="567"/>
        <end position="694"/>
    </location>
</feature>
<comment type="caution">
    <text evidence="3">The sequence shown here is derived from an EMBL/GenBank/DDBJ whole genome shotgun (WGS) entry which is preliminary data.</text>
</comment>